<dbReference type="RefSeq" id="WP_106709201.1">
    <property type="nucleotide sequence ID" value="NZ_PGGO01000001.1"/>
</dbReference>
<proteinExistence type="predicted"/>
<keyword evidence="3" id="KW-1185">Reference proteome</keyword>
<dbReference type="OrthoDB" id="2313602at2"/>
<dbReference type="InterPro" id="IPR002734">
    <property type="entry name" value="RibDG_C"/>
</dbReference>
<dbReference type="PANTHER" id="PTHR38011">
    <property type="entry name" value="DIHYDROFOLATE REDUCTASE FAMILY PROTEIN (AFU_ORTHOLOGUE AFUA_8G06820)"/>
    <property type="match status" value="1"/>
</dbReference>
<dbReference type="SUPFAM" id="SSF53597">
    <property type="entry name" value="Dihydrofolate reductase-like"/>
    <property type="match status" value="1"/>
</dbReference>
<dbReference type="GO" id="GO:0009231">
    <property type="term" value="P:riboflavin biosynthetic process"/>
    <property type="evidence" value="ECO:0007669"/>
    <property type="project" value="InterPro"/>
</dbReference>
<evidence type="ECO:0000313" key="3">
    <source>
        <dbReference type="Proteomes" id="UP000241444"/>
    </source>
</evidence>
<dbReference type="InterPro" id="IPR024072">
    <property type="entry name" value="DHFR-like_dom_sf"/>
</dbReference>
<dbReference type="EMBL" id="PGGO01000001">
    <property type="protein sequence ID" value="PSH70775.1"/>
    <property type="molecule type" value="Genomic_DNA"/>
</dbReference>
<dbReference type="GO" id="GO:0008703">
    <property type="term" value="F:5-amino-6-(5-phosphoribosylamino)uracil reductase activity"/>
    <property type="evidence" value="ECO:0007669"/>
    <property type="project" value="InterPro"/>
</dbReference>
<name>A0A2P7BWD5_9HYPH</name>
<feature type="domain" description="Bacterial bifunctional deaminase-reductase C-terminal" evidence="1">
    <location>
        <begin position="3"/>
        <end position="180"/>
    </location>
</feature>
<reference evidence="3" key="1">
    <citation type="submission" date="2017-11" db="EMBL/GenBank/DDBJ databases">
        <authorList>
            <person name="Kuznetsova I."/>
            <person name="Sazanova A."/>
            <person name="Chirak E."/>
            <person name="Safronova V."/>
            <person name="Willems A."/>
        </authorList>
    </citation>
    <scope>NUCLEOTIDE SEQUENCE [LARGE SCALE GENOMIC DNA]</scope>
    <source>
        <strain evidence="3">STM 196</strain>
    </source>
</reference>
<gene>
    <name evidence="2" type="ORF">CU102_01620</name>
</gene>
<dbReference type="InterPro" id="IPR050765">
    <property type="entry name" value="Riboflavin_Biosynth_HTPR"/>
</dbReference>
<organism evidence="2 3">
    <name type="scientific">Phyllobacterium brassicacearum</name>
    <dbReference type="NCBI Taxonomy" id="314235"/>
    <lineage>
        <taxon>Bacteria</taxon>
        <taxon>Pseudomonadati</taxon>
        <taxon>Pseudomonadota</taxon>
        <taxon>Alphaproteobacteria</taxon>
        <taxon>Hyphomicrobiales</taxon>
        <taxon>Phyllobacteriaceae</taxon>
        <taxon>Phyllobacterium</taxon>
    </lineage>
</organism>
<dbReference type="Proteomes" id="UP000241444">
    <property type="component" value="Unassembled WGS sequence"/>
</dbReference>
<sequence length="189" mass="20553">MGKVFASFTMSLDGYVAGPNIDHENPMGEDGEQLHEWLFDKGTDVDRQMADDINGRVGAVVLGRRTFDLGLPHWNDTPFPAPSFVVTHERRQPLTMPSAAFTFVNDGVESAVRQAREAAAGKDVVVMGASIAQQVLNAGLVDELVLQIAPILLGQGSRLFDNIQKQSVQLKSTNVIGSSLVTHLHYEVL</sequence>
<dbReference type="Gene3D" id="3.40.430.10">
    <property type="entry name" value="Dihydrofolate Reductase, subunit A"/>
    <property type="match status" value="1"/>
</dbReference>
<accession>A0A2P7BWD5</accession>
<dbReference type="AlphaFoldDB" id="A0A2P7BWD5"/>
<dbReference type="PANTHER" id="PTHR38011:SF12">
    <property type="entry name" value="BIFUNCTIONAL DEAMINASE-REDUCTASE DOMAIN PROTEIN"/>
    <property type="match status" value="1"/>
</dbReference>
<evidence type="ECO:0000259" key="1">
    <source>
        <dbReference type="Pfam" id="PF01872"/>
    </source>
</evidence>
<comment type="caution">
    <text evidence="2">The sequence shown here is derived from an EMBL/GenBank/DDBJ whole genome shotgun (WGS) entry which is preliminary data.</text>
</comment>
<dbReference type="Pfam" id="PF01872">
    <property type="entry name" value="RibD_C"/>
    <property type="match status" value="1"/>
</dbReference>
<protein>
    <submittedName>
        <fullName evidence="2">Deaminase</fullName>
    </submittedName>
</protein>
<evidence type="ECO:0000313" key="2">
    <source>
        <dbReference type="EMBL" id="PSH70775.1"/>
    </source>
</evidence>